<name>X0ZPM5_9ZZZZ</name>
<gene>
    <name evidence="4" type="ORF">S01H4_08758</name>
</gene>
<organism evidence="4">
    <name type="scientific">marine sediment metagenome</name>
    <dbReference type="NCBI Taxonomy" id="412755"/>
    <lineage>
        <taxon>unclassified sequences</taxon>
        <taxon>metagenomes</taxon>
        <taxon>ecological metagenomes</taxon>
    </lineage>
</organism>
<dbReference type="PANTHER" id="PTHR30036:SF7">
    <property type="entry name" value="ABC TRANSPORTER PERIPLASMIC-BINDING PROTEIN YPHF"/>
    <property type="match status" value="1"/>
</dbReference>
<evidence type="ECO:0000256" key="1">
    <source>
        <dbReference type="ARBA" id="ARBA00004196"/>
    </source>
</evidence>
<protein>
    <recommendedName>
        <fullName evidence="3">Periplasmic binding protein domain-containing protein</fullName>
    </recommendedName>
</protein>
<evidence type="ECO:0000256" key="2">
    <source>
        <dbReference type="ARBA" id="ARBA00007639"/>
    </source>
</evidence>
<dbReference type="PANTHER" id="PTHR30036">
    <property type="entry name" value="D-XYLOSE-BINDING PERIPLASMIC PROTEIN"/>
    <property type="match status" value="1"/>
</dbReference>
<accession>X0ZPM5</accession>
<sequence>DGIGVAISDAEALDEPIARAMKRGIPVVAFNIDDPYTPNERMAFVGQSFTIAGNVLGTELLKDEEIPANAEAVVLIGEPGNAALEERCDGIEDILDERGIPHERFSAPLADPSTAVDMMKSYIRAHPNLKIIAASEFATAFAGMAMKELGMEPGELLLAGFDLTPDHNQMIKEGYVKFTIDQQPYLQGFQTVMLLYLYKEFGLSPTDINTGVAVVGKDDIDQVVDLAEAGYR</sequence>
<proteinExistence type="inferred from homology"/>
<dbReference type="SUPFAM" id="SSF53822">
    <property type="entry name" value="Periplasmic binding protein-like I"/>
    <property type="match status" value="1"/>
</dbReference>
<dbReference type="InterPro" id="IPR025997">
    <property type="entry name" value="SBP_2_dom"/>
</dbReference>
<feature type="domain" description="Periplasmic binding protein" evidence="3">
    <location>
        <begin position="1"/>
        <end position="198"/>
    </location>
</feature>
<evidence type="ECO:0000259" key="3">
    <source>
        <dbReference type="Pfam" id="PF13407"/>
    </source>
</evidence>
<dbReference type="EMBL" id="BART01003057">
    <property type="protein sequence ID" value="GAG71700.1"/>
    <property type="molecule type" value="Genomic_DNA"/>
</dbReference>
<feature type="non-terminal residue" evidence="4">
    <location>
        <position position="1"/>
    </location>
</feature>
<dbReference type="GO" id="GO:0030288">
    <property type="term" value="C:outer membrane-bounded periplasmic space"/>
    <property type="evidence" value="ECO:0007669"/>
    <property type="project" value="TreeGrafter"/>
</dbReference>
<comment type="similarity">
    <text evidence="2">Belongs to the bacterial solute-binding protein 2 family.</text>
</comment>
<dbReference type="AlphaFoldDB" id="X0ZPM5"/>
<dbReference type="InterPro" id="IPR050555">
    <property type="entry name" value="Bact_Solute-Bind_Prot2"/>
</dbReference>
<comment type="caution">
    <text evidence="4">The sequence shown here is derived from an EMBL/GenBank/DDBJ whole genome shotgun (WGS) entry which is preliminary data.</text>
</comment>
<evidence type="ECO:0000313" key="4">
    <source>
        <dbReference type="EMBL" id="GAG71700.1"/>
    </source>
</evidence>
<dbReference type="Gene3D" id="3.40.50.2300">
    <property type="match status" value="2"/>
</dbReference>
<dbReference type="Pfam" id="PF13407">
    <property type="entry name" value="Peripla_BP_4"/>
    <property type="match status" value="1"/>
</dbReference>
<comment type="subcellular location">
    <subcellularLocation>
        <location evidence="1">Cell envelope</location>
    </subcellularLocation>
</comment>
<reference evidence="4" key="1">
    <citation type="journal article" date="2014" name="Front. Microbiol.">
        <title>High frequency of phylogenetically diverse reductive dehalogenase-homologous genes in deep subseafloor sedimentary metagenomes.</title>
        <authorList>
            <person name="Kawai M."/>
            <person name="Futagami T."/>
            <person name="Toyoda A."/>
            <person name="Takaki Y."/>
            <person name="Nishi S."/>
            <person name="Hori S."/>
            <person name="Arai W."/>
            <person name="Tsubouchi T."/>
            <person name="Morono Y."/>
            <person name="Uchiyama I."/>
            <person name="Ito T."/>
            <person name="Fujiyama A."/>
            <person name="Inagaki F."/>
            <person name="Takami H."/>
        </authorList>
    </citation>
    <scope>NUCLEOTIDE SEQUENCE</scope>
    <source>
        <strain evidence="4">Expedition CK06-06</strain>
    </source>
</reference>
<dbReference type="InterPro" id="IPR028082">
    <property type="entry name" value="Peripla_BP_I"/>
</dbReference>
<dbReference type="GO" id="GO:0030246">
    <property type="term" value="F:carbohydrate binding"/>
    <property type="evidence" value="ECO:0007669"/>
    <property type="project" value="TreeGrafter"/>
</dbReference>